<proteinExistence type="predicted"/>
<dbReference type="EMBL" id="PJQY01003081">
    <property type="protein sequence ID" value="PQM40408.1"/>
    <property type="molecule type" value="Genomic_DNA"/>
</dbReference>
<keyword evidence="2" id="KW-1185">Reference proteome</keyword>
<evidence type="ECO:0000313" key="2">
    <source>
        <dbReference type="Proteomes" id="UP000250321"/>
    </source>
</evidence>
<comment type="caution">
    <text evidence="1">The sequence shown here is derived from an EMBL/GenBank/DDBJ whole genome shotgun (WGS) entry which is preliminary data.</text>
</comment>
<evidence type="ECO:0000313" key="1">
    <source>
        <dbReference type="EMBL" id="PQM40408.1"/>
    </source>
</evidence>
<name>A0A314UTZ2_PRUYE</name>
<accession>A0A314UTZ2</accession>
<dbReference type="AlphaFoldDB" id="A0A314UTZ2"/>
<protein>
    <submittedName>
        <fullName evidence="1">Uncharacterized protein</fullName>
    </submittedName>
</protein>
<reference evidence="1 2" key="1">
    <citation type="submission" date="2018-02" db="EMBL/GenBank/DDBJ databases">
        <title>Draft genome of wild Prunus yedoensis var. nudiflora.</title>
        <authorList>
            <person name="Baek S."/>
            <person name="Kim J.-H."/>
            <person name="Choi K."/>
            <person name="Kim G.-B."/>
            <person name="Cho A."/>
            <person name="Jang H."/>
            <person name="Shin C.-H."/>
            <person name="Yu H.-J."/>
            <person name="Mun J.-H."/>
        </authorList>
    </citation>
    <scope>NUCLEOTIDE SEQUENCE [LARGE SCALE GENOMIC DNA]</scope>
    <source>
        <strain evidence="2">cv. Jeju island</strain>
        <tissue evidence="1">Leaf</tissue>
    </source>
</reference>
<dbReference type="Proteomes" id="UP000250321">
    <property type="component" value="Unassembled WGS sequence"/>
</dbReference>
<gene>
    <name evidence="1" type="ORF">Pyn_21478</name>
</gene>
<sequence length="94" mass="9919">MSNSPVGGGGGVVFHDPEVGSNEKANIIINNTTSSIDENMNPIISSGGIESGSGLVTKKKMNIVRMTLLFLPISLYDYTGTTSSQASQLLFCHQ</sequence>
<organism evidence="1 2">
    <name type="scientific">Prunus yedoensis var. nudiflora</name>
    <dbReference type="NCBI Taxonomy" id="2094558"/>
    <lineage>
        <taxon>Eukaryota</taxon>
        <taxon>Viridiplantae</taxon>
        <taxon>Streptophyta</taxon>
        <taxon>Embryophyta</taxon>
        <taxon>Tracheophyta</taxon>
        <taxon>Spermatophyta</taxon>
        <taxon>Magnoliopsida</taxon>
        <taxon>eudicotyledons</taxon>
        <taxon>Gunneridae</taxon>
        <taxon>Pentapetalae</taxon>
        <taxon>rosids</taxon>
        <taxon>fabids</taxon>
        <taxon>Rosales</taxon>
        <taxon>Rosaceae</taxon>
        <taxon>Amygdaloideae</taxon>
        <taxon>Amygdaleae</taxon>
        <taxon>Prunus</taxon>
    </lineage>
</organism>